<comment type="function">
    <text evidence="1 8">The Vlp and Vsp proteins are antigenically distinct proteins, only one vlp or vsp gene is transcriptionally active at any one time. Switching between these genes is a mechanism of host immune response evasion.</text>
</comment>
<evidence type="ECO:0000256" key="8">
    <source>
        <dbReference type="RuleBase" id="RU363105"/>
    </source>
</evidence>
<gene>
    <name evidence="9" type="ORF">BDCR2A_01808</name>
</gene>
<dbReference type="Pfam" id="PF00921">
    <property type="entry name" value="Lipoprotein_2"/>
    <property type="match status" value="1"/>
</dbReference>
<evidence type="ECO:0000256" key="1">
    <source>
        <dbReference type="ARBA" id="ARBA00003932"/>
    </source>
</evidence>
<keyword evidence="7 8" id="KW-0449">Lipoprotein</keyword>
<dbReference type="AlphaFoldDB" id="W6TG29"/>
<evidence type="ECO:0000256" key="5">
    <source>
        <dbReference type="ARBA" id="ARBA00023139"/>
    </source>
</evidence>
<sequence>MLEAIVLSKENDVALTDNASAMTIACYEFCKRECQASHLAYTTDAKVAAGARGIALRSLVKSGKLAVGAGPDAKEGKKDVHKALANITATLPAPSASGLFYVANILASS</sequence>
<dbReference type="EMBL" id="AZIT01000074">
    <property type="protein sequence ID" value="ETZ17268.1"/>
    <property type="molecule type" value="Genomic_DNA"/>
</dbReference>
<dbReference type="Proteomes" id="UP000019148">
    <property type="component" value="Unassembled WGS sequence"/>
</dbReference>
<evidence type="ECO:0000256" key="7">
    <source>
        <dbReference type="ARBA" id="ARBA00023288"/>
    </source>
</evidence>
<evidence type="ECO:0000256" key="2">
    <source>
        <dbReference type="ARBA" id="ARBA00004459"/>
    </source>
</evidence>
<evidence type="ECO:0000256" key="3">
    <source>
        <dbReference type="ARBA" id="ARBA00022729"/>
    </source>
</evidence>
<evidence type="ECO:0000256" key="4">
    <source>
        <dbReference type="ARBA" id="ARBA00023136"/>
    </source>
</evidence>
<keyword evidence="4 8" id="KW-0472">Membrane</keyword>
<keyword evidence="6 8" id="KW-0998">Cell outer membrane</keyword>
<name>W6TG29_9SPIR</name>
<dbReference type="PATRIC" id="fig|1432657.3.peg.1702"/>
<accession>W6TG29</accession>
<evidence type="ECO:0000313" key="10">
    <source>
        <dbReference type="Proteomes" id="UP000019148"/>
    </source>
</evidence>
<comment type="caution">
    <text evidence="9">The sequence shown here is derived from an EMBL/GenBank/DDBJ whole genome shotgun (WGS) entry which is preliminary data.</text>
</comment>
<organism evidence="9 10">
    <name type="scientific">Borrelia duttonii CR2A</name>
    <dbReference type="NCBI Taxonomy" id="1432657"/>
    <lineage>
        <taxon>Bacteria</taxon>
        <taxon>Pseudomonadati</taxon>
        <taxon>Spirochaetota</taxon>
        <taxon>Spirochaetia</taxon>
        <taxon>Spirochaetales</taxon>
        <taxon>Borreliaceae</taxon>
        <taxon>Borrelia</taxon>
    </lineage>
</organism>
<reference evidence="9 10" key="1">
    <citation type="submission" date="2013-12" db="EMBL/GenBank/DDBJ databases">
        <title>Comparative genomics of relapsing fever spirochetes.</title>
        <authorList>
            <person name="Schwan T.G."/>
            <person name="Raffel S.J."/>
            <person name="Porcella S.F."/>
        </authorList>
    </citation>
    <scope>NUCLEOTIDE SEQUENCE [LARGE SCALE GENOMIC DNA]</scope>
    <source>
        <strain evidence="9 10">CR2A</strain>
    </source>
</reference>
<evidence type="ECO:0000313" key="9">
    <source>
        <dbReference type="EMBL" id="ETZ17268.1"/>
    </source>
</evidence>
<evidence type="ECO:0000256" key="6">
    <source>
        <dbReference type="ARBA" id="ARBA00023237"/>
    </source>
</evidence>
<dbReference type="InterPro" id="IPR000680">
    <property type="entry name" value="Borrelia_lipo"/>
</dbReference>
<keyword evidence="5 8" id="KW-0564">Palmitate</keyword>
<dbReference type="GO" id="GO:0009279">
    <property type="term" value="C:cell outer membrane"/>
    <property type="evidence" value="ECO:0007669"/>
    <property type="project" value="UniProtKB-SubCell"/>
</dbReference>
<proteinExistence type="predicted"/>
<dbReference type="SUPFAM" id="SSF74748">
    <property type="entry name" value="Variable surface antigen VlsE"/>
    <property type="match status" value="1"/>
</dbReference>
<protein>
    <recommendedName>
        <fullName evidence="8">Variable large protein</fullName>
    </recommendedName>
</protein>
<keyword evidence="3" id="KW-0732">Signal</keyword>
<comment type="subcellular location">
    <subcellularLocation>
        <location evidence="2 8">Cell outer membrane</location>
        <topology evidence="2 8">Lipid-anchor</topology>
    </subcellularLocation>
</comment>